<evidence type="ECO:0008006" key="4">
    <source>
        <dbReference type="Google" id="ProtNLM"/>
    </source>
</evidence>
<proteinExistence type="predicted"/>
<evidence type="ECO:0000313" key="2">
    <source>
        <dbReference type="EMBL" id="CAL2105946.1"/>
    </source>
</evidence>
<accession>A0ABM9PJX5</accession>
<dbReference type="EMBL" id="CAXJRC010000011">
    <property type="protein sequence ID" value="CAL2105946.1"/>
    <property type="molecule type" value="Genomic_DNA"/>
</dbReference>
<reference evidence="2 3" key="1">
    <citation type="submission" date="2024-05" db="EMBL/GenBank/DDBJ databases">
        <authorList>
            <person name="Duchaud E."/>
        </authorList>
    </citation>
    <scope>NUCLEOTIDE SEQUENCE [LARGE SCALE GENOMIC DNA]</scope>
    <source>
        <strain evidence="2">Ena-SAMPLE-TAB-13-05-2024-13:56:06:370-140305</strain>
    </source>
</reference>
<organism evidence="2 3">
    <name type="scientific">Tenacibaculum vairaonense</name>
    <dbReference type="NCBI Taxonomy" id="3137860"/>
    <lineage>
        <taxon>Bacteria</taxon>
        <taxon>Pseudomonadati</taxon>
        <taxon>Bacteroidota</taxon>
        <taxon>Flavobacteriia</taxon>
        <taxon>Flavobacteriales</taxon>
        <taxon>Flavobacteriaceae</taxon>
        <taxon>Tenacibaculum</taxon>
    </lineage>
</organism>
<sequence length="233" mass="26495">MKKITPLFIAVASFLFMTSCSSNDNDTNIIQESQENQLQTYTLKRDSQGRYSIDFNVSENTAVESYKNADLSNEIILSKTNQKSKPNYTNNFKLENNLLKVGFLEENNGKQTSIAIEDENITFAKGVTEFLNNYSVTKNKDNTFALNFEVNKGVVAEFVYNESIETYEIHLSKGNSKKTNFERVLKNVGDNILKIDFVNHKNSYRIKGEAGYDRKPKVVIHDNITSSPSAYSF</sequence>
<evidence type="ECO:0000313" key="3">
    <source>
        <dbReference type="Proteomes" id="UP001497602"/>
    </source>
</evidence>
<dbReference type="PROSITE" id="PS51257">
    <property type="entry name" value="PROKAR_LIPOPROTEIN"/>
    <property type="match status" value="1"/>
</dbReference>
<dbReference type="RefSeq" id="WP_348737773.1">
    <property type="nucleotide sequence ID" value="NZ_CAXJRC010000011.1"/>
</dbReference>
<name>A0ABM9PJX5_9FLAO</name>
<gene>
    <name evidence="2" type="ORF">T190115A13A_10102</name>
</gene>
<dbReference type="Proteomes" id="UP001497602">
    <property type="component" value="Unassembled WGS sequence"/>
</dbReference>
<evidence type="ECO:0000256" key="1">
    <source>
        <dbReference type="SAM" id="SignalP"/>
    </source>
</evidence>
<keyword evidence="3" id="KW-1185">Reference proteome</keyword>
<feature type="chain" id="PRO_5046254123" description="Lipoprotein" evidence="1">
    <location>
        <begin position="25"/>
        <end position="233"/>
    </location>
</feature>
<keyword evidence="1" id="KW-0732">Signal</keyword>
<protein>
    <recommendedName>
        <fullName evidence="4">Lipoprotein</fullName>
    </recommendedName>
</protein>
<feature type="signal peptide" evidence="1">
    <location>
        <begin position="1"/>
        <end position="24"/>
    </location>
</feature>
<comment type="caution">
    <text evidence="2">The sequence shown here is derived from an EMBL/GenBank/DDBJ whole genome shotgun (WGS) entry which is preliminary data.</text>
</comment>